<proteinExistence type="predicted"/>
<dbReference type="EMBL" id="GGEC01093793">
    <property type="protein sequence ID" value="MBX74277.1"/>
    <property type="molecule type" value="Transcribed_RNA"/>
</dbReference>
<name>A0A2P2R544_RHIMU</name>
<evidence type="ECO:0000313" key="1">
    <source>
        <dbReference type="EMBL" id="MBX74277.1"/>
    </source>
</evidence>
<reference evidence="1" key="1">
    <citation type="submission" date="2018-02" db="EMBL/GenBank/DDBJ databases">
        <title>Rhizophora mucronata_Transcriptome.</title>
        <authorList>
            <person name="Meera S.P."/>
            <person name="Sreeshan A."/>
            <person name="Augustine A."/>
        </authorList>
    </citation>
    <scope>NUCLEOTIDE SEQUENCE</scope>
    <source>
        <tissue evidence="1">Leaf</tissue>
    </source>
</reference>
<sequence>MGVWLCIQYLLRLLFVGFIFS</sequence>
<organism evidence="1">
    <name type="scientific">Rhizophora mucronata</name>
    <name type="common">Asiatic mangrove</name>
    <dbReference type="NCBI Taxonomy" id="61149"/>
    <lineage>
        <taxon>Eukaryota</taxon>
        <taxon>Viridiplantae</taxon>
        <taxon>Streptophyta</taxon>
        <taxon>Embryophyta</taxon>
        <taxon>Tracheophyta</taxon>
        <taxon>Spermatophyta</taxon>
        <taxon>Magnoliopsida</taxon>
        <taxon>eudicotyledons</taxon>
        <taxon>Gunneridae</taxon>
        <taxon>Pentapetalae</taxon>
        <taxon>rosids</taxon>
        <taxon>fabids</taxon>
        <taxon>Malpighiales</taxon>
        <taxon>Rhizophoraceae</taxon>
        <taxon>Rhizophora</taxon>
    </lineage>
</organism>
<dbReference type="AlphaFoldDB" id="A0A2P2R544"/>
<protein>
    <submittedName>
        <fullName evidence="1">Uncharacterized protein</fullName>
    </submittedName>
</protein>
<accession>A0A2P2R544</accession>